<dbReference type="NCBIfam" id="TIGR00229">
    <property type="entry name" value="sensory_box"/>
    <property type="match status" value="1"/>
</dbReference>
<protein>
    <recommendedName>
        <fullName evidence="2">histidine kinase</fullName>
        <ecNumber evidence="2">2.7.13.3</ecNumber>
    </recommendedName>
</protein>
<keyword evidence="12" id="KW-1185">Reference proteome</keyword>
<feature type="transmembrane region" description="Helical" evidence="9">
    <location>
        <begin position="129"/>
        <end position="151"/>
    </location>
</feature>
<proteinExistence type="predicted"/>
<organism evidence="11 12">
    <name type="scientific">Candidatus Brocadia fulgida</name>
    <dbReference type="NCBI Taxonomy" id="380242"/>
    <lineage>
        <taxon>Bacteria</taxon>
        <taxon>Pseudomonadati</taxon>
        <taxon>Planctomycetota</taxon>
        <taxon>Candidatus Brocadiia</taxon>
        <taxon>Candidatus Brocadiales</taxon>
        <taxon>Candidatus Brocadiaceae</taxon>
        <taxon>Candidatus Brocadia</taxon>
    </lineage>
</organism>
<dbReference type="InterPro" id="IPR000014">
    <property type="entry name" value="PAS"/>
</dbReference>
<dbReference type="Gene3D" id="3.30.565.10">
    <property type="entry name" value="Histidine kinase-like ATPase, C-terminal domain"/>
    <property type="match status" value="1"/>
</dbReference>
<evidence type="ECO:0000256" key="1">
    <source>
        <dbReference type="ARBA" id="ARBA00000085"/>
    </source>
</evidence>
<dbReference type="GO" id="GO:0005524">
    <property type="term" value="F:ATP binding"/>
    <property type="evidence" value="ECO:0007669"/>
    <property type="project" value="UniProtKB-KW"/>
</dbReference>
<evidence type="ECO:0000313" key="11">
    <source>
        <dbReference type="EMBL" id="KKO19258.1"/>
    </source>
</evidence>
<dbReference type="Proteomes" id="UP000034954">
    <property type="component" value="Unassembled WGS sequence"/>
</dbReference>
<sequence length="855" mass="96779">MLASQSVFIFIFLLIAGLGILVLFKNPANVINKRFCLFAQIIAVWVFFIFFLLRTTNPELATFRLRLVFCAAAFIPPAFFSFSSVFPDQAKRPVDRYLNISFSAISILLLFLSSSIVKSVYFVEQFPQAAYSSLFHLFWFYFIACMAYSLYSLYRKSTHFYGIKRLQVQYLYFGVAVSVFLGIITNFLLPMFGVWQVEAFVPLVAVPIPIAVAYAIAKYHLMDISVVIKRSTVYAALSVTLTIIYFTVGFIMSRILPVSEYTETITSVVSIIVMVLTFVPARELIHHFIENSLFRTKYSYPKILSDSTVMFSSIHDLNRMLHFAIQYLYDSIGIEKIGILIRNEKTKRYHMQASLNITAPDTIFLNGQDAVVSWLCKNRTVLSKEQLTRFRHNEYDRLLEETLASLDVDSCLPVHMGKDLFGIILLGRKVNKKVFTQEDIQMFLAFSGQLAMAVHNARLYAGLDEAKTYRDNILQSLKCGVIAVDIHEEVTMINHEAKMILGLENTGSDGSVLSALNKDTHNLLRHSLKNNVDYRDLETFIERDRKKVPCGVTITQLKTAAGEKLGALMILTDLTELKLLQAEKQHADRLAYLGTLASNIAHEIKNPLVAINTYFQLLPYKKDDVEFHTNFREIALKEIGRINRIIEDMLNLAKPSQPVIRYIDPCCCVTDTVNLLRHTAADKGVEITASLEEKQCQIIADEDKIKQVLLNVMQNSLDALPKNGRIQVNTRIIDTLSEFKTRAKEHPSSIFFSFSPHQGDQSNKHYFVIEVSDNGMGIPGEKMKHIFEPFFTSKEKGTGLGLAIVYRIIQDHEGAIYLESKEGTGTAFSISLPLHGMNSLAIMIHTAAQPQPILP</sequence>
<feature type="domain" description="Histidine kinase" evidence="10">
    <location>
        <begin position="599"/>
        <end position="836"/>
    </location>
</feature>
<evidence type="ECO:0000256" key="6">
    <source>
        <dbReference type="ARBA" id="ARBA00022777"/>
    </source>
</evidence>
<reference evidence="11 12" key="1">
    <citation type="journal article" date="2013" name="BMC Microbiol.">
        <title>Identification of the type II cytochrome c maturation pathway in anammox bacteria by comparative genomics.</title>
        <authorList>
            <person name="Ferousi C."/>
            <person name="Speth D.R."/>
            <person name="Reimann J."/>
            <person name="Op den Camp H.J."/>
            <person name="Allen J.W."/>
            <person name="Keltjens J.T."/>
            <person name="Jetten M.S."/>
        </authorList>
    </citation>
    <scope>NUCLEOTIDE SEQUENCE [LARGE SCALE GENOMIC DNA]</scope>
    <source>
        <strain evidence="11">RU1</strain>
    </source>
</reference>
<dbReference type="EC" id="2.7.13.3" evidence="2"/>
<keyword evidence="4" id="KW-0808">Transferase</keyword>
<keyword evidence="7" id="KW-0067">ATP-binding</keyword>
<dbReference type="Gene3D" id="1.10.287.130">
    <property type="match status" value="1"/>
</dbReference>
<dbReference type="InterPro" id="IPR031621">
    <property type="entry name" value="HisKA_7TM"/>
</dbReference>
<dbReference type="SUPFAM" id="SSF47384">
    <property type="entry name" value="Homodimeric domain of signal transducing histidine kinase"/>
    <property type="match status" value="1"/>
</dbReference>
<feature type="transmembrane region" description="Helical" evidence="9">
    <location>
        <begin position="233"/>
        <end position="252"/>
    </location>
</feature>
<feature type="transmembrane region" description="Helical" evidence="9">
    <location>
        <begin position="199"/>
        <end position="221"/>
    </location>
</feature>
<feature type="transmembrane region" description="Helical" evidence="9">
    <location>
        <begin position="171"/>
        <end position="193"/>
    </location>
</feature>
<feature type="transmembrane region" description="Helical" evidence="9">
    <location>
        <begin position="65"/>
        <end position="85"/>
    </location>
</feature>
<dbReference type="PANTHER" id="PTHR43065">
    <property type="entry name" value="SENSOR HISTIDINE KINASE"/>
    <property type="match status" value="1"/>
</dbReference>
<keyword evidence="5" id="KW-0547">Nucleotide-binding</keyword>
<evidence type="ECO:0000259" key="10">
    <source>
        <dbReference type="PROSITE" id="PS50109"/>
    </source>
</evidence>
<dbReference type="Gene3D" id="3.30.450.40">
    <property type="match status" value="1"/>
</dbReference>
<dbReference type="InterPro" id="IPR004358">
    <property type="entry name" value="Sig_transdc_His_kin-like_C"/>
</dbReference>
<dbReference type="PRINTS" id="PR00344">
    <property type="entry name" value="BCTRLSENSOR"/>
</dbReference>
<keyword evidence="6 11" id="KW-0418">Kinase</keyword>
<dbReference type="SUPFAM" id="SSF55781">
    <property type="entry name" value="GAF domain-like"/>
    <property type="match status" value="1"/>
</dbReference>
<comment type="caution">
    <text evidence="11">The sequence shown here is derived from an EMBL/GenBank/DDBJ whole genome shotgun (WGS) entry which is preliminary data.</text>
</comment>
<dbReference type="InterPro" id="IPR029016">
    <property type="entry name" value="GAF-like_dom_sf"/>
</dbReference>
<dbReference type="InterPro" id="IPR005467">
    <property type="entry name" value="His_kinase_dom"/>
</dbReference>
<dbReference type="Pfam" id="PF02518">
    <property type="entry name" value="HATPase_c"/>
    <property type="match status" value="1"/>
</dbReference>
<keyword evidence="9" id="KW-0812">Transmembrane</keyword>
<dbReference type="GO" id="GO:0000155">
    <property type="term" value="F:phosphorelay sensor kinase activity"/>
    <property type="evidence" value="ECO:0007669"/>
    <property type="project" value="InterPro"/>
</dbReference>
<evidence type="ECO:0000256" key="8">
    <source>
        <dbReference type="ARBA" id="ARBA00023012"/>
    </source>
</evidence>
<dbReference type="InterPro" id="IPR003661">
    <property type="entry name" value="HisK_dim/P_dom"/>
</dbReference>
<dbReference type="Pfam" id="PF16927">
    <property type="entry name" value="HisKA_7TM"/>
    <property type="match status" value="1"/>
</dbReference>
<dbReference type="CDD" id="cd00082">
    <property type="entry name" value="HisKA"/>
    <property type="match status" value="1"/>
</dbReference>
<dbReference type="Pfam" id="PF00512">
    <property type="entry name" value="HisKA"/>
    <property type="match status" value="1"/>
</dbReference>
<feature type="transmembrane region" description="Helical" evidence="9">
    <location>
        <begin position="97"/>
        <end position="117"/>
    </location>
</feature>
<dbReference type="SMART" id="SM00388">
    <property type="entry name" value="HisKA"/>
    <property type="match status" value="1"/>
</dbReference>
<evidence type="ECO:0000256" key="3">
    <source>
        <dbReference type="ARBA" id="ARBA00022553"/>
    </source>
</evidence>
<gene>
    <name evidence="11" type="ORF">BROFUL_02058</name>
</gene>
<dbReference type="InterPro" id="IPR003594">
    <property type="entry name" value="HATPase_dom"/>
</dbReference>
<keyword evidence="9" id="KW-0472">Membrane</keyword>
<feature type="transmembrane region" description="Helical" evidence="9">
    <location>
        <begin position="6"/>
        <end position="24"/>
    </location>
</feature>
<evidence type="ECO:0000256" key="9">
    <source>
        <dbReference type="SAM" id="Phobius"/>
    </source>
</evidence>
<comment type="catalytic activity">
    <reaction evidence="1">
        <text>ATP + protein L-histidine = ADP + protein N-phospho-L-histidine.</text>
        <dbReference type="EC" id="2.7.13.3"/>
    </reaction>
</comment>
<dbReference type="SMART" id="SM00387">
    <property type="entry name" value="HATPase_c"/>
    <property type="match status" value="1"/>
</dbReference>
<dbReference type="AlphaFoldDB" id="A0A0M2UT73"/>
<dbReference type="PROSITE" id="PS50109">
    <property type="entry name" value="HIS_KIN"/>
    <property type="match status" value="1"/>
</dbReference>
<accession>A0A0M2UT73</accession>
<name>A0A0M2UT73_9BACT</name>
<evidence type="ECO:0000256" key="5">
    <source>
        <dbReference type="ARBA" id="ARBA00022741"/>
    </source>
</evidence>
<dbReference type="InterPro" id="IPR036890">
    <property type="entry name" value="HATPase_C_sf"/>
</dbReference>
<dbReference type="Gene3D" id="3.30.450.20">
    <property type="entry name" value="PAS domain"/>
    <property type="match status" value="1"/>
</dbReference>
<evidence type="ECO:0000313" key="12">
    <source>
        <dbReference type="Proteomes" id="UP000034954"/>
    </source>
</evidence>
<keyword evidence="9" id="KW-1133">Transmembrane helix</keyword>
<dbReference type="SUPFAM" id="SSF55874">
    <property type="entry name" value="ATPase domain of HSP90 chaperone/DNA topoisomerase II/histidine kinase"/>
    <property type="match status" value="1"/>
</dbReference>
<dbReference type="InterPro" id="IPR036097">
    <property type="entry name" value="HisK_dim/P_sf"/>
</dbReference>
<evidence type="ECO:0000256" key="7">
    <source>
        <dbReference type="ARBA" id="ARBA00022840"/>
    </source>
</evidence>
<evidence type="ECO:0000256" key="4">
    <source>
        <dbReference type="ARBA" id="ARBA00022679"/>
    </source>
</evidence>
<evidence type="ECO:0000256" key="2">
    <source>
        <dbReference type="ARBA" id="ARBA00012438"/>
    </source>
</evidence>
<dbReference type="EMBL" id="LAQJ01000207">
    <property type="protein sequence ID" value="KKO19258.1"/>
    <property type="molecule type" value="Genomic_DNA"/>
</dbReference>
<keyword evidence="8" id="KW-0902">Two-component regulatory system</keyword>
<keyword evidence="3" id="KW-0597">Phosphoprotein</keyword>
<feature type="transmembrane region" description="Helical" evidence="9">
    <location>
        <begin position="36"/>
        <end position="53"/>
    </location>
</feature>
<dbReference type="PANTHER" id="PTHR43065:SF10">
    <property type="entry name" value="PEROXIDE STRESS-ACTIVATED HISTIDINE KINASE MAK3"/>
    <property type="match status" value="1"/>
</dbReference>